<keyword evidence="2" id="KW-1185">Reference proteome</keyword>
<evidence type="ECO:0000313" key="1">
    <source>
        <dbReference type="EMBL" id="KAI0086160.1"/>
    </source>
</evidence>
<dbReference type="EMBL" id="MU274925">
    <property type="protein sequence ID" value="KAI0086160.1"/>
    <property type="molecule type" value="Genomic_DNA"/>
</dbReference>
<proteinExistence type="predicted"/>
<sequence length="512" mass="56586">MALNFLGMHPKTSFKVFDAQVPPGLIGVPIASKMVVYQDAYRKADTLLRQKKQKKSFKTQAVDTIQDGHNIYLSKHENQVSTLPGHNVVLERKLEAAVRQLSDLQTELNNANEVHRMTQQSLDDAHHALTDYKAANAQNETVYNVLRSRFDSILVAYDRIVADNASLDHALSKSQAKIEDGKVTIGEALTAVYLEQERNRDLKKKLTESDALLAEAKDRNDALEVELEAFMNADVVDAANSDADTTDLELSFSFSASTYELELERDMYQSQEQEALEALEAEKTIRLALEKDLQASREREHQAIIASEAHEQARIKANKEKLKASSQLQAALATIAELTSALLAEEDDDSLFSQLSTEYTSDSLQTVQTATSTKSKSTLRPFQSINKTQSPLTSRSNAFSTDFGTESGFLGFLTADLFANTPVKFAHPDKENLGVVFRTPHSIRAGGLVFSDPVSFPSMPSTPAFDGSSPFMTAATQECSNAGAYKYFDDETFKFLGDFENWTFGLSSPALS</sequence>
<organism evidence="1 2">
    <name type="scientific">Irpex rosettiformis</name>
    <dbReference type="NCBI Taxonomy" id="378272"/>
    <lineage>
        <taxon>Eukaryota</taxon>
        <taxon>Fungi</taxon>
        <taxon>Dikarya</taxon>
        <taxon>Basidiomycota</taxon>
        <taxon>Agaricomycotina</taxon>
        <taxon>Agaricomycetes</taxon>
        <taxon>Polyporales</taxon>
        <taxon>Irpicaceae</taxon>
        <taxon>Irpex</taxon>
    </lineage>
</organism>
<reference evidence="1" key="1">
    <citation type="journal article" date="2021" name="Environ. Microbiol.">
        <title>Gene family expansions and transcriptome signatures uncover fungal adaptations to wood decay.</title>
        <authorList>
            <person name="Hage H."/>
            <person name="Miyauchi S."/>
            <person name="Viragh M."/>
            <person name="Drula E."/>
            <person name="Min B."/>
            <person name="Chaduli D."/>
            <person name="Navarro D."/>
            <person name="Favel A."/>
            <person name="Norest M."/>
            <person name="Lesage-Meessen L."/>
            <person name="Balint B."/>
            <person name="Merenyi Z."/>
            <person name="de Eugenio L."/>
            <person name="Morin E."/>
            <person name="Martinez A.T."/>
            <person name="Baldrian P."/>
            <person name="Stursova M."/>
            <person name="Martinez M.J."/>
            <person name="Novotny C."/>
            <person name="Magnuson J.K."/>
            <person name="Spatafora J.W."/>
            <person name="Maurice S."/>
            <person name="Pangilinan J."/>
            <person name="Andreopoulos W."/>
            <person name="LaButti K."/>
            <person name="Hundley H."/>
            <person name="Na H."/>
            <person name="Kuo A."/>
            <person name="Barry K."/>
            <person name="Lipzen A."/>
            <person name="Henrissat B."/>
            <person name="Riley R."/>
            <person name="Ahrendt S."/>
            <person name="Nagy L.G."/>
            <person name="Grigoriev I.V."/>
            <person name="Martin F."/>
            <person name="Rosso M.N."/>
        </authorList>
    </citation>
    <scope>NUCLEOTIDE SEQUENCE</scope>
    <source>
        <strain evidence="1">CBS 384.51</strain>
    </source>
</reference>
<dbReference type="Proteomes" id="UP001055072">
    <property type="component" value="Unassembled WGS sequence"/>
</dbReference>
<protein>
    <submittedName>
        <fullName evidence="1">Uncharacterized protein</fullName>
    </submittedName>
</protein>
<comment type="caution">
    <text evidence="1">The sequence shown here is derived from an EMBL/GenBank/DDBJ whole genome shotgun (WGS) entry which is preliminary data.</text>
</comment>
<gene>
    <name evidence="1" type="ORF">BDY19DRAFT_996067</name>
</gene>
<name>A0ACB8TVZ7_9APHY</name>
<evidence type="ECO:0000313" key="2">
    <source>
        <dbReference type="Proteomes" id="UP001055072"/>
    </source>
</evidence>
<accession>A0ACB8TVZ7</accession>